<accession>U5CV38</accession>
<dbReference type="InterPro" id="IPR022251">
    <property type="entry name" value="DUF3774_wound-induced"/>
</dbReference>
<dbReference type="HOGENOM" id="CLU_1654528_0_0_1"/>
<dbReference type="Gramene" id="ERN04745">
    <property type="protein sequence ID" value="ERN04745"/>
    <property type="gene ID" value="AMTR_s02831p00008200"/>
</dbReference>
<organism evidence="1 2">
    <name type="scientific">Amborella trichopoda</name>
    <dbReference type="NCBI Taxonomy" id="13333"/>
    <lineage>
        <taxon>Eukaryota</taxon>
        <taxon>Viridiplantae</taxon>
        <taxon>Streptophyta</taxon>
        <taxon>Embryophyta</taxon>
        <taxon>Tracheophyta</taxon>
        <taxon>Spermatophyta</taxon>
        <taxon>Magnoliopsida</taxon>
        <taxon>Amborellales</taxon>
        <taxon>Amborellaceae</taxon>
        <taxon>Amborella</taxon>
    </lineage>
</organism>
<dbReference type="Pfam" id="PF12609">
    <property type="entry name" value="DUF3774"/>
    <property type="match status" value="1"/>
</dbReference>
<protein>
    <submittedName>
        <fullName evidence="1">Uncharacterized protein</fullName>
    </submittedName>
</protein>
<dbReference type="eggNOG" id="ENOG502S96I">
    <property type="taxonomic scope" value="Eukaryota"/>
</dbReference>
<dbReference type="EMBL" id="KI394176">
    <property type="protein sequence ID" value="ERN04745.1"/>
    <property type="molecule type" value="Genomic_DNA"/>
</dbReference>
<dbReference type="PANTHER" id="PTHR33090">
    <property type="entry name" value="DUF3774 DOMAIN PROTEIN-RELATED"/>
    <property type="match status" value="1"/>
</dbReference>
<evidence type="ECO:0000313" key="2">
    <source>
        <dbReference type="Proteomes" id="UP000017836"/>
    </source>
</evidence>
<keyword evidence="2" id="KW-1185">Reference proteome</keyword>
<dbReference type="AlphaFoldDB" id="U5CV38"/>
<dbReference type="Proteomes" id="UP000017836">
    <property type="component" value="Unassembled WGS sequence"/>
</dbReference>
<sequence length="160" mass="17683">MSQTSRVWMAAGVAVTQSQTDQGFKWNSGLKRVSASSSGLLRRFSGGSGPVSGAVFIPGGGREEKLKQAEEWLQKVMYLNCWGQREWTVDLWRTGCLGRGIEIAWMQLEARWLLWLRIDTCGSGGGGMGVCIRLHAPYVYDIIVVVVTVNIVNCDDDNIQ</sequence>
<gene>
    <name evidence="1" type="ORF">AMTR_s02831p00008200</name>
</gene>
<name>U5CV38_AMBTC</name>
<reference evidence="2" key="1">
    <citation type="journal article" date="2013" name="Science">
        <title>The Amborella genome and the evolution of flowering plants.</title>
        <authorList>
            <consortium name="Amborella Genome Project"/>
        </authorList>
    </citation>
    <scope>NUCLEOTIDE SEQUENCE [LARGE SCALE GENOMIC DNA]</scope>
</reference>
<evidence type="ECO:0000313" key="1">
    <source>
        <dbReference type="EMBL" id="ERN04745.1"/>
    </source>
</evidence>
<proteinExistence type="predicted"/>